<dbReference type="EMBL" id="JAACXV010017833">
    <property type="protein sequence ID" value="KAF7264273.1"/>
    <property type="molecule type" value="Genomic_DNA"/>
</dbReference>
<evidence type="ECO:0000313" key="2">
    <source>
        <dbReference type="EMBL" id="KAF7264274.1"/>
    </source>
</evidence>
<dbReference type="SUPFAM" id="SSF50814">
    <property type="entry name" value="Lipocalins"/>
    <property type="match status" value="1"/>
</dbReference>
<organism evidence="2 3">
    <name type="scientific">Rhynchophorus ferrugineus</name>
    <name type="common">Red palm weevil</name>
    <name type="synonym">Curculio ferrugineus</name>
    <dbReference type="NCBI Taxonomy" id="354439"/>
    <lineage>
        <taxon>Eukaryota</taxon>
        <taxon>Metazoa</taxon>
        <taxon>Ecdysozoa</taxon>
        <taxon>Arthropoda</taxon>
        <taxon>Hexapoda</taxon>
        <taxon>Insecta</taxon>
        <taxon>Pterygota</taxon>
        <taxon>Neoptera</taxon>
        <taxon>Endopterygota</taxon>
        <taxon>Coleoptera</taxon>
        <taxon>Polyphaga</taxon>
        <taxon>Cucujiformia</taxon>
        <taxon>Curculionidae</taxon>
        <taxon>Dryophthorinae</taxon>
        <taxon>Rhynchophorus</taxon>
    </lineage>
</organism>
<protein>
    <recommendedName>
        <fullName evidence="4">Fatty acid-binding protein</fullName>
    </recommendedName>
</protein>
<dbReference type="InterPro" id="IPR012674">
    <property type="entry name" value="Calycin"/>
</dbReference>
<gene>
    <name evidence="2" type="ORF">GWI33_000406</name>
    <name evidence="1" type="ORF">GWI33_000407</name>
</gene>
<evidence type="ECO:0000313" key="3">
    <source>
        <dbReference type="Proteomes" id="UP000625711"/>
    </source>
</evidence>
<name>A0A834HN90_RHYFE</name>
<keyword evidence="3" id="KW-1185">Reference proteome</keyword>
<evidence type="ECO:0000313" key="1">
    <source>
        <dbReference type="EMBL" id="KAF7264273.1"/>
    </source>
</evidence>
<dbReference type="OrthoDB" id="412780at2759"/>
<evidence type="ECO:0008006" key="4">
    <source>
        <dbReference type="Google" id="ProtNLM"/>
    </source>
</evidence>
<dbReference type="EMBL" id="JAACXV010017832">
    <property type="protein sequence ID" value="KAF7264274.1"/>
    <property type="molecule type" value="Genomic_DNA"/>
</dbReference>
<reference evidence="2" key="1">
    <citation type="submission" date="2020-08" db="EMBL/GenBank/DDBJ databases">
        <title>Genome sequencing and assembly of the red palm weevil Rhynchophorus ferrugineus.</title>
        <authorList>
            <person name="Dias G.B."/>
            <person name="Bergman C.M."/>
            <person name="Manee M."/>
        </authorList>
    </citation>
    <scope>NUCLEOTIDE SEQUENCE</scope>
    <source>
        <strain evidence="2">AA-2017</strain>
        <tissue evidence="2">Whole larva</tissue>
    </source>
</reference>
<accession>A0A834HN90</accession>
<sequence>MSNTGRFKLEKNEHFVEHLIALGIPYERARIVDSMRPNLELTIDGDRLTIISFSGDYKQESNLIFDQEVDETVAAEMTIKSVAKRKGDNKIEIYSRGNNGEKGHRLFEFFGETMIMSLSNDLESIPVAKRYYRKI</sequence>
<dbReference type="Proteomes" id="UP000625711">
    <property type="component" value="Unassembled WGS sequence"/>
</dbReference>
<proteinExistence type="predicted"/>
<comment type="caution">
    <text evidence="2">The sequence shown here is derived from an EMBL/GenBank/DDBJ whole genome shotgun (WGS) entry which is preliminary data.</text>
</comment>
<dbReference type="Gene3D" id="2.40.128.20">
    <property type="match status" value="1"/>
</dbReference>
<dbReference type="AlphaFoldDB" id="A0A834HN90"/>